<dbReference type="EMBL" id="GBRH01185798">
    <property type="protein sequence ID" value="JAE12098.1"/>
    <property type="molecule type" value="Transcribed_RNA"/>
</dbReference>
<reference evidence="1" key="2">
    <citation type="journal article" date="2015" name="Data Brief">
        <title>Shoot transcriptome of the giant reed, Arundo donax.</title>
        <authorList>
            <person name="Barrero R.A."/>
            <person name="Guerrero F.D."/>
            <person name="Moolhuijzen P."/>
            <person name="Goolsby J.A."/>
            <person name="Tidwell J."/>
            <person name="Bellgard S.E."/>
            <person name="Bellgard M.I."/>
        </authorList>
    </citation>
    <scope>NUCLEOTIDE SEQUENCE</scope>
    <source>
        <tissue evidence="1">Shoot tissue taken approximately 20 cm above the soil surface</tissue>
    </source>
</reference>
<protein>
    <submittedName>
        <fullName evidence="1">Uncharacterized protein</fullName>
    </submittedName>
</protein>
<dbReference type="AlphaFoldDB" id="A0A0A9FUW4"/>
<accession>A0A0A9FUW4</accession>
<proteinExistence type="predicted"/>
<organism evidence="1">
    <name type="scientific">Arundo donax</name>
    <name type="common">Giant reed</name>
    <name type="synonym">Donax arundinaceus</name>
    <dbReference type="NCBI Taxonomy" id="35708"/>
    <lineage>
        <taxon>Eukaryota</taxon>
        <taxon>Viridiplantae</taxon>
        <taxon>Streptophyta</taxon>
        <taxon>Embryophyta</taxon>
        <taxon>Tracheophyta</taxon>
        <taxon>Spermatophyta</taxon>
        <taxon>Magnoliopsida</taxon>
        <taxon>Liliopsida</taxon>
        <taxon>Poales</taxon>
        <taxon>Poaceae</taxon>
        <taxon>PACMAD clade</taxon>
        <taxon>Arundinoideae</taxon>
        <taxon>Arundineae</taxon>
        <taxon>Arundo</taxon>
    </lineage>
</organism>
<evidence type="ECO:0000313" key="1">
    <source>
        <dbReference type="EMBL" id="JAE12098.1"/>
    </source>
</evidence>
<name>A0A0A9FUW4_ARUDO</name>
<sequence length="40" mass="4720">MKTQVKAHFLKMDCHSRVFSKKIFQKEPQPRLIVSMMKAA</sequence>
<reference evidence="1" key="1">
    <citation type="submission" date="2014-09" db="EMBL/GenBank/DDBJ databases">
        <authorList>
            <person name="Magalhaes I.L.F."/>
            <person name="Oliveira U."/>
            <person name="Santos F.R."/>
            <person name="Vidigal T.H.D.A."/>
            <person name="Brescovit A.D."/>
            <person name="Santos A.J."/>
        </authorList>
    </citation>
    <scope>NUCLEOTIDE SEQUENCE</scope>
    <source>
        <tissue evidence="1">Shoot tissue taken approximately 20 cm above the soil surface</tissue>
    </source>
</reference>